<evidence type="ECO:0000313" key="3">
    <source>
        <dbReference type="EMBL" id="MDT7041818.1"/>
    </source>
</evidence>
<dbReference type="InterPro" id="IPR051450">
    <property type="entry name" value="Gfo/Idh/MocA_Oxidoreductases"/>
</dbReference>
<protein>
    <submittedName>
        <fullName evidence="3">Gfo/Idh/MocA family oxidoreductase</fullName>
    </submittedName>
</protein>
<dbReference type="Pfam" id="PF01408">
    <property type="entry name" value="GFO_IDH_MocA"/>
    <property type="match status" value="1"/>
</dbReference>
<dbReference type="SUPFAM" id="SSF51735">
    <property type="entry name" value="NAD(P)-binding Rossmann-fold domains"/>
    <property type="match status" value="1"/>
</dbReference>
<proteinExistence type="predicted"/>
<comment type="caution">
    <text evidence="3">The sequence shown here is derived from an EMBL/GenBank/DDBJ whole genome shotgun (WGS) entry which is preliminary data.</text>
</comment>
<dbReference type="InterPro" id="IPR000683">
    <property type="entry name" value="Gfo/Idh/MocA-like_OxRdtase_N"/>
</dbReference>
<dbReference type="Gene3D" id="3.40.50.720">
    <property type="entry name" value="NAD(P)-binding Rossmann-like Domain"/>
    <property type="match status" value="1"/>
</dbReference>
<accession>A0ABU3K619</accession>
<evidence type="ECO:0000259" key="1">
    <source>
        <dbReference type="Pfam" id="PF01408"/>
    </source>
</evidence>
<sequence>MDKLRVGVIGVGHLGQHHARLYSQFSDVQLMGITDLDPDRASVIGQQHGVAVIPDMEALLKLVDAVSVAVPTSYHRAVVMRCLEAGVHVLVEKPLASLVEDAQAMVHFANQQGLTLQVGHVERFNPIMDVIRGIVRAPGFIECHRLAPYQLRGTDVDVVLDLMIHDLDLILSLKLGDAKKVEAVGVAVLSSRVDFANARVEFSDGCIVSFTASRMSTGRLRKMRLFQSDLYLSVDYQSRQGIVYRRVQAASQESTVVEESIRGNEEEPLKRELLAFVQSIQTGISSGVSGEEGLAAMELAQKIIASIHKTSAPDRLIQGAGVSF</sequence>
<dbReference type="PANTHER" id="PTHR43377:SF1">
    <property type="entry name" value="BILIVERDIN REDUCTASE A"/>
    <property type="match status" value="1"/>
</dbReference>
<dbReference type="PANTHER" id="PTHR43377">
    <property type="entry name" value="BILIVERDIN REDUCTASE A"/>
    <property type="match status" value="1"/>
</dbReference>
<dbReference type="Gene3D" id="3.30.360.10">
    <property type="entry name" value="Dihydrodipicolinate Reductase, domain 2"/>
    <property type="match status" value="1"/>
</dbReference>
<evidence type="ECO:0000259" key="2">
    <source>
        <dbReference type="Pfam" id="PF22725"/>
    </source>
</evidence>
<name>A0ABU3K619_9BACT</name>
<gene>
    <name evidence="3" type="ORF">PPG34_05605</name>
</gene>
<feature type="domain" description="GFO/IDH/MocA-like oxidoreductase" evidence="2">
    <location>
        <begin position="158"/>
        <end position="222"/>
    </location>
</feature>
<dbReference type="Proteomes" id="UP001250932">
    <property type="component" value="Unassembled WGS sequence"/>
</dbReference>
<dbReference type="InterPro" id="IPR036291">
    <property type="entry name" value="NAD(P)-bd_dom_sf"/>
</dbReference>
<dbReference type="RefSeq" id="WP_313832166.1">
    <property type="nucleotide sequence ID" value="NZ_JAQOUE010000001.1"/>
</dbReference>
<feature type="domain" description="Gfo/Idh/MocA-like oxidoreductase N-terminal" evidence="1">
    <location>
        <begin position="4"/>
        <end position="120"/>
    </location>
</feature>
<reference evidence="3 4" key="1">
    <citation type="journal article" date="2023" name="ISME J.">
        <title>Cultivation and genomic characterization of novel and ubiquitous marine nitrite-oxidizing bacteria from the Nitrospirales.</title>
        <authorList>
            <person name="Mueller A.J."/>
            <person name="Daebeler A."/>
            <person name="Herbold C.W."/>
            <person name="Kirkegaard R.H."/>
            <person name="Daims H."/>
        </authorList>
    </citation>
    <scope>NUCLEOTIDE SEQUENCE [LARGE SCALE GENOMIC DNA]</scope>
    <source>
        <strain evidence="3 4">EB</strain>
    </source>
</reference>
<dbReference type="InterPro" id="IPR055170">
    <property type="entry name" value="GFO_IDH_MocA-like_dom"/>
</dbReference>
<dbReference type="EMBL" id="JAQOUE010000001">
    <property type="protein sequence ID" value="MDT7041818.1"/>
    <property type="molecule type" value="Genomic_DNA"/>
</dbReference>
<dbReference type="SUPFAM" id="SSF55347">
    <property type="entry name" value="Glyceraldehyde-3-phosphate dehydrogenase-like, C-terminal domain"/>
    <property type="match status" value="1"/>
</dbReference>
<evidence type="ECO:0000313" key="4">
    <source>
        <dbReference type="Proteomes" id="UP001250932"/>
    </source>
</evidence>
<keyword evidence="4" id="KW-1185">Reference proteome</keyword>
<dbReference type="Pfam" id="PF22725">
    <property type="entry name" value="GFO_IDH_MocA_C3"/>
    <property type="match status" value="1"/>
</dbReference>
<organism evidence="3 4">
    <name type="scientific">Candidatus Nitronereus thalassa</name>
    <dbReference type="NCBI Taxonomy" id="3020898"/>
    <lineage>
        <taxon>Bacteria</taxon>
        <taxon>Pseudomonadati</taxon>
        <taxon>Nitrospirota</taxon>
        <taxon>Nitrospiria</taxon>
        <taxon>Nitrospirales</taxon>
        <taxon>Nitrospiraceae</taxon>
        <taxon>Candidatus Nitronereus</taxon>
    </lineage>
</organism>